<evidence type="ECO:0000313" key="12">
    <source>
        <dbReference type="Proteomes" id="UP000267464"/>
    </source>
</evidence>
<dbReference type="RefSeq" id="WP_124538869.1">
    <property type="nucleotide sequence ID" value="NZ_QUSW01000001.1"/>
</dbReference>
<evidence type="ECO:0000313" key="11">
    <source>
        <dbReference type="EMBL" id="RQP26198.1"/>
    </source>
</evidence>
<evidence type="ECO:0000256" key="6">
    <source>
        <dbReference type="ARBA" id="ARBA00022723"/>
    </source>
</evidence>
<dbReference type="SUPFAM" id="SSF143631">
    <property type="entry name" value="ApbE-like"/>
    <property type="match status" value="1"/>
</dbReference>
<evidence type="ECO:0000256" key="4">
    <source>
        <dbReference type="ARBA" id="ARBA00022630"/>
    </source>
</evidence>
<keyword evidence="12" id="KW-1185">Reference proteome</keyword>
<keyword evidence="6" id="KW-0479">Metal-binding</keyword>
<sequence>MNIAARGNAWVRRAKPLLGTLVEVGLPEGAAMHDVAFAAISEVQAALSRFEASSDVGRFNAANEGDVIGIGTHAQSVLAAADVLRAETDGRFDISLGSGTHAWRIDADRLHKLSAGVQLDLGGIAKGHAVDCAVTVLIAAGSPAGWVNAGGDLRAFGDIDLPLQLRDEATGGVRDFGLLRDGAFATSHFAPGSRPLAGSLAVHAHASVAAASCLWADALTKVLAITGDTAHPLLARHGAQGWLH</sequence>
<evidence type="ECO:0000256" key="5">
    <source>
        <dbReference type="ARBA" id="ARBA00022679"/>
    </source>
</evidence>
<evidence type="ECO:0000256" key="8">
    <source>
        <dbReference type="ARBA" id="ARBA00022842"/>
    </source>
</evidence>
<proteinExistence type="predicted"/>
<evidence type="ECO:0000256" key="1">
    <source>
        <dbReference type="ARBA" id="ARBA00001946"/>
    </source>
</evidence>
<dbReference type="Pfam" id="PF02424">
    <property type="entry name" value="ApbE"/>
    <property type="match status" value="2"/>
</dbReference>
<organism evidence="11 12">
    <name type="scientific">Piscinibacter terrae</name>
    <dbReference type="NCBI Taxonomy" id="2496871"/>
    <lineage>
        <taxon>Bacteria</taxon>
        <taxon>Pseudomonadati</taxon>
        <taxon>Pseudomonadota</taxon>
        <taxon>Betaproteobacteria</taxon>
        <taxon>Burkholderiales</taxon>
        <taxon>Sphaerotilaceae</taxon>
        <taxon>Piscinibacter</taxon>
    </lineage>
</organism>
<reference evidence="11 12" key="1">
    <citation type="submission" date="2018-08" db="EMBL/GenBank/DDBJ databases">
        <authorList>
            <person name="Khan S.A."/>
            <person name="Jeon C.O."/>
            <person name="Chun B.H."/>
            <person name="Jeong S.E."/>
        </authorList>
    </citation>
    <scope>NUCLEOTIDE SEQUENCE [LARGE SCALE GENOMIC DNA]</scope>
    <source>
        <strain evidence="11 12">S-16</strain>
    </source>
</reference>
<keyword evidence="8" id="KW-0460">Magnesium</keyword>
<comment type="catalytic activity">
    <reaction evidence="10">
        <text>L-threonyl-[protein] + FAD = FMN-L-threonyl-[protein] + AMP + H(+)</text>
        <dbReference type="Rhea" id="RHEA:36847"/>
        <dbReference type="Rhea" id="RHEA-COMP:11060"/>
        <dbReference type="Rhea" id="RHEA-COMP:11061"/>
        <dbReference type="ChEBI" id="CHEBI:15378"/>
        <dbReference type="ChEBI" id="CHEBI:30013"/>
        <dbReference type="ChEBI" id="CHEBI:57692"/>
        <dbReference type="ChEBI" id="CHEBI:74257"/>
        <dbReference type="ChEBI" id="CHEBI:456215"/>
        <dbReference type="EC" id="2.7.1.180"/>
    </reaction>
</comment>
<reference evidence="11 12" key="2">
    <citation type="submission" date="2018-12" db="EMBL/GenBank/DDBJ databases">
        <title>Rhizobacter gummiphilus sp. nov., a rubber-degrading bacterium isolated from the soil of a botanical garden in Japan.</title>
        <authorList>
            <person name="Shunsuke S.S."/>
        </authorList>
    </citation>
    <scope>NUCLEOTIDE SEQUENCE [LARGE SCALE GENOMIC DNA]</scope>
    <source>
        <strain evidence="11 12">S-16</strain>
    </source>
</reference>
<dbReference type="GO" id="GO:0016740">
    <property type="term" value="F:transferase activity"/>
    <property type="evidence" value="ECO:0007669"/>
    <property type="project" value="UniProtKB-KW"/>
</dbReference>
<dbReference type="PANTHER" id="PTHR30040">
    <property type="entry name" value="THIAMINE BIOSYNTHESIS LIPOPROTEIN APBE"/>
    <property type="match status" value="1"/>
</dbReference>
<gene>
    <name evidence="11" type="ORF">DZC73_03960</name>
</gene>
<dbReference type="InterPro" id="IPR024932">
    <property type="entry name" value="ApbE"/>
</dbReference>
<dbReference type="PANTHER" id="PTHR30040:SF2">
    <property type="entry name" value="FAD:PROTEIN FMN TRANSFERASE"/>
    <property type="match status" value="1"/>
</dbReference>
<name>A0A3N7HV16_9BURK</name>
<comment type="caution">
    <text evidence="11">The sequence shown here is derived from an EMBL/GenBank/DDBJ whole genome shotgun (WGS) entry which is preliminary data.</text>
</comment>
<evidence type="ECO:0000256" key="7">
    <source>
        <dbReference type="ARBA" id="ARBA00022827"/>
    </source>
</evidence>
<evidence type="ECO:0000256" key="9">
    <source>
        <dbReference type="ARBA" id="ARBA00031306"/>
    </source>
</evidence>
<protein>
    <recommendedName>
        <fullName evidence="3">FAD:protein FMN transferase</fullName>
        <ecNumber evidence="2">2.7.1.180</ecNumber>
    </recommendedName>
    <alternativeName>
        <fullName evidence="9">Flavin transferase</fullName>
    </alternativeName>
</protein>
<evidence type="ECO:0000256" key="10">
    <source>
        <dbReference type="ARBA" id="ARBA00048540"/>
    </source>
</evidence>
<keyword evidence="5" id="KW-0808">Transferase</keyword>
<dbReference type="Gene3D" id="3.10.520.10">
    <property type="entry name" value="ApbE-like domains"/>
    <property type="match status" value="2"/>
</dbReference>
<evidence type="ECO:0000256" key="3">
    <source>
        <dbReference type="ARBA" id="ARBA00016337"/>
    </source>
</evidence>
<dbReference type="OrthoDB" id="9778595at2"/>
<dbReference type="AlphaFoldDB" id="A0A3N7HV16"/>
<evidence type="ECO:0000256" key="2">
    <source>
        <dbReference type="ARBA" id="ARBA00011955"/>
    </source>
</evidence>
<keyword evidence="4" id="KW-0285">Flavoprotein</keyword>
<dbReference type="GO" id="GO:0046872">
    <property type="term" value="F:metal ion binding"/>
    <property type="evidence" value="ECO:0007669"/>
    <property type="project" value="UniProtKB-KW"/>
</dbReference>
<accession>A0A3N7HV16</accession>
<comment type="cofactor">
    <cofactor evidence="1">
        <name>Mg(2+)</name>
        <dbReference type="ChEBI" id="CHEBI:18420"/>
    </cofactor>
</comment>
<dbReference type="InterPro" id="IPR003374">
    <property type="entry name" value="ApbE-like_sf"/>
</dbReference>
<dbReference type="EC" id="2.7.1.180" evidence="2"/>
<dbReference type="EMBL" id="QUSW01000001">
    <property type="protein sequence ID" value="RQP26198.1"/>
    <property type="molecule type" value="Genomic_DNA"/>
</dbReference>
<dbReference type="Proteomes" id="UP000267464">
    <property type="component" value="Unassembled WGS sequence"/>
</dbReference>
<keyword evidence="7" id="KW-0274">FAD</keyword>